<dbReference type="Proteomes" id="UP000007797">
    <property type="component" value="Unassembled WGS sequence"/>
</dbReference>
<reference evidence="2" key="1">
    <citation type="journal article" date="2011" name="Genome Res.">
        <title>Phylogeny-wide analysis of social amoeba genomes highlights ancient origins for complex intercellular communication.</title>
        <authorList>
            <person name="Heidel A.J."/>
            <person name="Lawal H.M."/>
            <person name="Felder M."/>
            <person name="Schilde C."/>
            <person name="Helps N.R."/>
            <person name="Tunggal B."/>
            <person name="Rivero F."/>
            <person name="John U."/>
            <person name="Schleicher M."/>
            <person name="Eichinger L."/>
            <person name="Platzer M."/>
            <person name="Noegel A.A."/>
            <person name="Schaap P."/>
            <person name="Gloeckner G."/>
        </authorList>
    </citation>
    <scope>NUCLEOTIDE SEQUENCE [LARGE SCALE GENOMIC DNA]</scope>
    <source>
        <strain evidence="2">SH3</strain>
    </source>
</reference>
<evidence type="ECO:0000313" key="1">
    <source>
        <dbReference type="EMBL" id="EGG18031.1"/>
    </source>
</evidence>
<keyword evidence="2" id="KW-1185">Reference proteome</keyword>
<dbReference type="RefSeq" id="XP_004356924.1">
    <property type="nucleotide sequence ID" value="XM_004356870.1"/>
</dbReference>
<dbReference type="GeneID" id="14870188"/>
<organism evidence="1 2">
    <name type="scientific">Cavenderia fasciculata</name>
    <name type="common">Slime mold</name>
    <name type="synonym">Dictyostelium fasciculatum</name>
    <dbReference type="NCBI Taxonomy" id="261658"/>
    <lineage>
        <taxon>Eukaryota</taxon>
        <taxon>Amoebozoa</taxon>
        <taxon>Evosea</taxon>
        <taxon>Eumycetozoa</taxon>
        <taxon>Dictyostelia</taxon>
        <taxon>Acytosteliales</taxon>
        <taxon>Cavenderiaceae</taxon>
        <taxon>Cavenderia</taxon>
    </lineage>
</organism>
<name>F4Q211_CACFS</name>
<dbReference type="EMBL" id="GL883020">
    <property type="protein sequence ID" value="EGG18031.1"/>
    <property type="molecule type" value="Genomic_DNA"/>
</dbReference>
<dbReference type="KEGG" id="dfa:DFA_06698"/>
<evidence type="ECO:0000313" key="2">
    <source>
        <dbReference type="Proteomes" id="UP000007797"/>
    </source>
</evidence>
<evidence type="ECO:0008006" key="3">
    <source>
        <dbReference type="Google" id="ProtNLM"/>
    </source>
</evidence>
<sequence>MNTTSSNHLPINIQYNIIRLIWRCSTVSFKSRLTLGLVCRQWFELVCRLVGKIRINTSIFSSPQHIINHLSSDYCVLSPKQSLISHVSIHFNDPNVIIDSRFSTILSLVITKSTCHLSFVKLHSGENTDIYSTIEMMKSLLNQNINNNHNLSSSSSSSSSLVSMSFKFYSFYLNNHLESYKSIFEMLTITNLLQEIKSYSLYIASLHFDTQSFLQLLRASESLSSLRLYFSHVHMTNPEFLSFFGALASGFGKYITSLQIRGGGVAAPIEAIPHFSKLTNIQKLKLLDLVNNNNINNINNSNNNNNNINSNGSIGGGGGGNLNMSGSTTSTFLLETDPFSTLLASSLNCIQRLELKKSVDEIQLIQIASMPNLSSLSISLPPMIKLPSTISFQLSSRTKHVQITNLGGPDTFSQFLISNPHIERLELGPFITKEEILHLSYYLLSTKSLTSLSLFSDKSTGESGLANANTSLTTTHQINQTCTDSSIKFFEFAMSTNRTLTHIHTPLRSDFYLKAVLSLINRPNIVPRIYTFEILSEKLIESLKYPFYEYQMVVVPTTHPTTAQSHSSLDCPMPLNQALTQTTPCTNFQIHNSGSAHTVLLTTPNQSFSIATPPKASPYSINRYQESL</sequence>
<dbReference type="SUPFAM" id="SSF52047">
    <property type="entry name" value="RNI-like"/>
    <property type="match status" value="1"/>
</dbReference>
<gene>
    <name evidence="1" type="ORF">DFA_06698</name>
</gene>
<dbReference type="AlphaFoldDB" id="F4Q211"/>
<accession>F4Q211</accession>
<protein>
    <recommendedName>
        <fullName evidence="3">F-box domain-containing protein</fullName>
    </recommendedName>
</protein>
<proteinExistence type="predicted"/>